<evidence type="ECO:0000256" key="4">
    <source>
        <dbReference type="ARBA" id="ARBA00022692"/>
    </source>
</evidence>
<dbReference type="GO" id="GO:0055085">
    <property type="term" value="P:transmembrane transport"/>
    <property type="evidence" value="ECO:0007669"/>
    <property type="project" value="InterPro"/>
</dbReference>
<evidence type="ECO:0000256" key="6">
    <source>
        <dbReference type="ARBA" id="ARBA00023136"/>
    </source>
</evidence>
<proteinExistence type="predicted"/>
<dbReference type="InterPro" id="IPR035906">
    <property type="entry name" value="MetI-like_sf"/>
</dbReference>
<feature type="transmembrane region" description="Helical" evidence="7">
    <location>
        <begin position="57"/>
        <end position="83"/>
    </location>
</feature>
<dbReference type="GO" id="GO:0005886">
    <property type="term" value="C:plasma membrane"/>
    <property type="evidence" value="ECO:0007669"/>
    <property type="project" value="UniProtKB-SubCell"/>
</dbReference>
<dbReference type="InterPro" id="IPR000515">
    <property type="entry name" value="MetI-like"/>
</dbReference>
<evidence type="ECO:0000256" key="5">
    <source>
        <dbReference type="ARBA" id="ARBA00022989"/>
    </source>
</evidence>
<feature type="transmembrane region" description="Helical" evidence="7">
    <location>
        <begin position="219"/>
        <end position="244"/>
    </location>
</feature>
<sequence length="262" mass="28964">MRSVKRSLILFLSSALLLLLWQLASVLLDSQILLPGLGPVFSALNDLVRWKPFSANVFATILRALQSFAIIVASATVVGLLGGKFPLFSLALRPFVTVLKAIPVMSIILLAFIWFTSGTVPLFSAFLMGFPVMYVQIEGGVKQMDKSLDEMCRLYDIRGWDKLVHYTLPSLLPFFIIGSRASLSMVWKVVIAAEVLTVPRYGVGARMQLSQVQLETDQVLSWTLMAILLTAVFDLLFDGLVWSLGKLKKHVDARSALCDSNP</sequence>
<keyword evidence="5 7" id="KW-1133">Transmembrane helix</keyword>
<evidence type="ECO:0000259" key="8">
    <source>
        <dbReference type="PROSITE" id="PS50928"/>
    </source>
</evidence>
<keyword evidence="3" id="KW-1003">Cell membrane</keyword>
<evidence type="ECO:0000256" key="7">
    <source>
        <dbReference type="SAM" id="Phobius"/>
    </source>
</evidence>
<protein>
    <recommendedName>
        <fullName evidence="8">ABC transmembrane type-1 domain-containing protein</fullName>
    </recommendedName>
</protein>
<evidence type="ECO:0000313" key="9">
    <source>
        <dbReference type="EMBL" id="MPM06301.1"/>
    </source>
</evidence>
<feature type="domain" description="ABC transmembrane type-1" evidence="8">
    <location>
        <begin position="57"/>
        <end position="237"/>
    </location>
</feature>
<comment type="caution">
    <text evidence="9">The sequence shown here is derived from an EMBL/GenBank/DDBJ whole genome shotgun (WGS) entry which is preliminary data.</text>
</comment>
<comment type="subcellular location">
    <subcellularLocation>
        <location evidence="1">Cell membrane</location>
        <topology evidence="1">Multi-pass membrane protein</topology>
    </subcellularLocation>
</comment>
<evidence type="ECO:0000256" key="3">
    <source>
        <dbReference type="ARBA" id="ARBA00022475"/>
    </source>
</evidence>
<name>A0A644WS13_9ZZZZ</name>
<dbReference type="PANTHER" id="PTHR30151:SF0">
    <property type="entry name" value="ABC TRANSPORTER PERMEASE PROTEIN MJ0413-RELATED"/>
    <property type="match status" value="1"/>
</dbReference>
<accession>A0A644WS13</accession>
<dbReference type="Gene3D" id="1.10.3720.10">
    <property type="entry name" value="MetI-like"/>
    <property type="match status" value="1"/>
</dbReference>
<gene>
    <name evidence="9" type="ORF">SDC9_52600</name>
</gene>
<organism evidence="9">
    <name type="scientific">bioreactor metagenome</name>
    <dbReference type="NCBI Taxonomy" id="1076179"/>
    <lineage>
        <taxon>unclassified sequences</taxon>
        <taxon>metagenomes</taxon>
        <taxon>ecological metagenomes</taxon>
    </lineage>
</organism>
<reference evidence="9" key="1">
    <citation type="submission" date="2019-08" db="EMBL/GenBank/DDBJ databases">
        <authorList>
            <person name="Kucharzyk K."/>
            <person name="Murdoch R.W."/>
            <person name="Higgins S."/>
            <person name="Loffler F."/>
        </authorList>
    </citation>
    <scope>NUCLEOTIDE SEQUENCE</scope>
</reference>
<dbReference type="PANTHER" id="PTHR30151">
    <property type="entry name" value="ALKANE SULFONATE ABC TRANSPORTER-RELATED, MEMBRANE SUBUNIT"/>
    <property type="match status" value="1"/>
</dbReference>
<keyword evidence="4 7" id="KW-0812">Transmembrane</keyword>
<dbReference type="SUPFAM" id="SSF161098">
    <property type="entry name" value="MetI-like"/>
    <property type="match status" value="1"/>
</dbReference>
<dbReference type="AlphaFoldDB" id="A0A644WS13"/>
<dbReference type="PROSITE" id="PS50928">
    <property type="entry name" value="ABC_TM1"/>
    <property type="match status" value="1"/>
</dbReference>
<dbReference type="Pfam" id="PF00528">
    <property type="entry name" value="BPD_transp_1"/>
    <property type="match status" value="1"/>
</dbReference>
<keyword evidence="6 7" id="KW-0472">Membrane</keyword>
<evidence type="ECO:0000256" key="2">
    <source>
        <dbReference type="ARBA" id="ARBA00022448"/>
    </source>
</evidence>
<keyword evidence="2" id="KW-0813">Transport</keyword>
<dbReference type="EMBL" id="VSSQ01001216">
    <property type="protein sequence ID" value="MPM06301.1"/>
    <property type="molecule type" value="Genomic_DNA"/>
</dbReference>
<evidence type="ECO:0000256" key="1">
    <source>
        <dbReference type="ARBA" id="ARBA00004651"/>
    </source>
</evidence>